<comment type="caution">
    <text evidence="2">The sequence shown here is derived from an EMBL/GenBank/DDBJ whole genome shotgun (WGS) entry which is preliminary data.</text>
</comment>
<dbReference type="NCBIfam" id="TIGR01640">
    <property type="entry name" value="F_box_assoc_1"/>
    <property type="match status" value="1"/>
</dbReference>
<feature type="domain" description="F-box" evidence="1">
    <location>
        <begin position="4"/>
        <end position="49"/>
    </location>
</feature>
<keyword evidence="3" id="KW-1185">Reference proteome</keyword>
<dbReference type="InterPro" id="IPR050796">
    <property type="entry name" value="SCF_F-box_component"/>
</dbReference>
<reference evidence="2" key="1">
    <citation type="submission" date="2019-12" db="EMBL/GenBank/DDBJ databases">
        <authorList>
            <person name="Scholes J."/>
        </authorList>
    </citation>
    <scope>NUCLEOTIDE SEQUENCE</scope>
</reference>
<dbReference type="CDD" id="cd22157">
    <property type="entry name" value="F-box_AtFBW1-like"/>
    <property type="match status" value="1"/>
</dbReference>
<dbReference type="PROSITE" id="PS50181">
    <property type="entry name" value="FBOX"/>
    <property type="match status" value="1"/>
</dbReference>
<accession>A0A9N7R3R3</accession>
<evidence type="ECO:0000313" key="3">
    <source>
        <dbReference type="Proteomes" id="UP001153555"/>
    </source>
</evidence>
<dbReference type="PANTHER" id="PTHR31672:SF13">
    <property type="entry name" value="F-BOX PROTEIN CPR30-LIKE"/>
    <property type="match status" value="1"/>
</dbReference>
<gene>
    <name evidence="2" type="ORF">SHERM_11718</name>
</gene>
<dbReference type="EMBL" id="CACSLK010004199">
    <property type="protein sequence ID" value="CAA0809807.1"/>
    <property type="molecule type" value="Genomic_DNA"/>
</dbReference>
<dbReference type="SUPFAM" id="SSF81383">
    <property type="entry name" value="F-box domain"/>
    <property type="match status" value="1"/>
</dbReference>
<organism evidence="2 3">
    <name type="scientific">Striga hermonthica</name>
    <name type="common">Purple witchweed</name>
    <name type="synonym">Buchnera hermonthica</name>
    <dbReference type="NCBI Taxonomy" id="68872"/>
    <lineage>
        <taxon>Eukaryota</taxon>
        <taxon>Viridiplantae</taxon>
        <taxon>Streptophyta</taxon>
        <taxon>Embryophyta</taxon>
        <taxon>Tracheophyta</taxon>
        <taxon>Spermatophyta</taxon>
        <taxon>Magnoliopsida</taxon>
        <taxon>eudicotyledons</taxon>
        <taxon>Gunneridae</taxon>
        <taxon>Pentapetalae</taxon>
        <taxon>asterids</taxon>
        <taxon>lamiids</taxon>
        <taxon>Lamiales</taxon>
        <taxon>Orobanchaceae</taxon>
        <taxon>Buchnereae</taxon>
        <taxon>Striga</taxon>
    </lineage>
</organism>
<dbReference type="Gene3D" id="1.20.1280.50">
    <property type="match status" value="1"/>
</dbReference>
<dbReference type="InterPro" id="IPR006527">
    <property type="entry name" value="F-box-assoc_dom_typ1"/>
</dbReference>
<dbReference type="Pfam" id="PF00646">
    <property type="entry name" value="F-box"/>
    <property type="match status" value="1"/>
</dbReference>
<dbReference type="InterPro" id="IPR036047">
    <property type="entry name" value="F-box-like_dom_sf"/>
</dbReference>
<dbReference type="InterPro" id="IPR001810">
    <property type="entry name" value="F-box_dom"/>
</dbReference>
<dbReference type="OrthoDB" id="610337at2759"/>
<dbReference type="Proteomes" id="UP001153555">
    <property type="component" value="Unassembled WGS sequence"/>
</dbReference>
<dbReference type="PANTHER" id="PTHR31672">
    <property type="entry name" value="BNACNNG10540D PROTEIN"/>
    <property type="match status" value="1"/>
</dbReference>
<dbReference type="InterPro" id="IPR017451">
    <property type="entry name" value="F-box-assoc_interact_dom"/>
</dbReference>
<sequence>MRNRILLTNLPTNVIAHILARLPAKTIAACKSVCKPWLDLIASPYFISLHFSLSRPALIVHHYEMFGSRFKLLDFHHSHGLWQKTTAKLDFSGLSPLPDANIVIDGSVNGFLLLRDINYKHEALYVCNPLTREFFGLPRPAGPLRYPMAVTHGFGVSILTGKYKVVRIMHDRELNPEDGTCVRVPSSSCQVYKFQARAWKTVSGPPARFVYDSRLVGIFLRGNIHWLVHDLEGFELISSFDLESECFVSFPGPFPGCRRILGSLEVLRGCLALCDNTDCENINIWVMREYGVEKSWSKEIVINKMQDLAGLSFRLVFALKMFDDGSVLIVWGDFFMLCYCGRSKSVEGVDLDRPRGPNHIEAIHHVPCFLSLKSFVPENVRVY</sequence>
<protein>
    <recommendedName>
        <fullName evidence="1">F-box domain-containing protein</fullName>
    </recommendedName>
</protein>
<evidence type="ECO:0000259" key="1">
    <source>
        <dbReference type="PROSITE" id="PS50181"/>
    </source>
</evidence>
<proteinExistence type="predicted"/>
<dbReference type="AlphaFoldDB" id="A0A9N7R3R3"/>
<dbReference type="Pfam" id="PF07734">
    <property type="entry name" value="FBA_1"/>
    <property type="match status" value="1"/>
</dbReference>
<name>A0A9N7R3R3_STRHE</name>
<dbReference type="SMART" id="SM00256">
    <property type="entry name" value="FBOX"/>
    <property type="match status" value="1"/>
</dbReference>
<evidence type="ECO:0000313" key="2">
    <source>
        <dbReference type="EMBL" id="CAA0809807.1"/>
    </source>
</evidence>